<reference evidence="3" key="1">
    <citation type="submission" date="2024-07" db="EMBL/GenBank/DDBJ databases">
        <title>Complete genome sequence of Verrucomicrobiaceae bacterium NT6N.</title>
        <authorList>
            <person name="Huang C."/>
            <person name="Takami H."/>
            <person name="Hamasaki K."/>
        </authorList>
    </citation>
    <scope>NUCLEOTIDE SEQUENCE</scope>
    <source>
        <strain evidence="3">NT6N</strain>
    </source>
</reference>
<feature type="chain" id="PRO_5043905296" evidence="1">
    <location>
        <begin position="17"/>
        <end position="616"/>
    </location>
</feature>
<dbReference type="PANTHER" id="PTHR43751">
    <property type="entry name" value="SULFATASE"/>
    <property type="match status" value="1"/>
</dbReference>
<dbReference type="SUPFAM" id="SSF53649">
    <property type="entry name" value="Alkaline phosphatase-like"/>
    <property type="match status" value="1"/>
</dbReference>
<dbReference type="EMBL" id="AP026866">
    <property type="protein sequence ID" value="BDS06870.1"/>
    <property type="molecule type" value="Genomic_DNA"/>
</dbReference>
<dbReference type="Gene3D" id="3.40.720.10">
    <property type="entry name" value="Alkaline Phosphatase, subunit A"/>
    <property type="match status" value="1"/>
</dbReference>
<dbReference type="InterPro" id="IPR016024">
    <property type="entry name" value="ARM-type_fold"/>
</dbReference>
<gene>
    <name evidence="3" type="ORF">NT6N_19100</name>
</gene>
<accession>A0AAT9FLM3</accession>
<dbReference type="SUPFAM" id="SSF48371">
    <property type="entry name" value="ARM repeat"/>
    <property type="match status" value="1"/>
</dbReference>
<dbReference type="AlphaFoldDB" id="A0AAT9FLM3"/>
<dbReference type="PANTHER" id="PTHR43751:SF1">
    <property type="entry name" value="SULFATASE ATSG-RELATED"/>
    <property type="match status" value="1"/>
</dbReference>
<protein>
    <submittedName>
        <fullName evidence="3">Sulfatase</fullName>
    </submittedName>
</protein>
<dbReference type="Pfam" id="PF00884">
    <property type="entry name" value="Sulfatase"/>
    <property type="match status" value="1"/>
</dbReference>
<evidence type="ECO:0000256" key="1">
    <source>
        <dbReference type="SAM" id="SignalP"/>
    </source>
</evidence>
<proteinExistence type="predicted"/>
<dbReference type="InterPro" id="IPR017850">
    <property type="entry name" value="Alkaline_phosphatase_core_sf"/>
</dbReference>
<feature type="signal peptide" evidence="1">
    <location>
        <begin position="1"/>
        <end position="16"/>
    </location>
</feature>
<dbReference type="KEGG" id="osu:NT6N_19100"/>
<dbReference type="Gene3D" id="1.25.10.10">
    <property type="entry name" value="Leucine-rich Repeat Variant"/>
    <property type="match status" value="1"/>
</dbReference>
<dbReference type="Pfam" id="PF13646">
    <property type="entry name" value="HEAT_2"/>
    <property type="match status" value="1"/>
</dbReference>
<organism evidence="3">
    <name type="scientific">Oceaniferula spumae</name>
    <dbReference type="NCBI Taxonomy" id="2979115"/>
    <lineage>
        <taxon>Bacteria</taxon>
        <taxon>Pseudomonadati</taxon>
        <taxon>Verrucomicrobiota</taxon>
        <taxon>Verrucomicrobiia</taxon>
        <taxon>Verrucomicrobiales</taxon>
        <taxon>Verrucomicrobiaceae</taxon>
        <taxon>Oceaniferula</taxon>
    </lineage>
</organism>
<feature type="domain" description="Sulfatase N-terminal" evidence="2">
    <location>
        <begin position="115"/>
        <end position="300"/>
    </location>
</feature>
<dbReference type="InterPro" id="IPR000917">
    <property type="entry name" value="Sulfatase_N"/>
</dbReference>
<name>A0AAT9FLM3_9BACT</name>
<keyword evidence="1" id="KW-0732">Signal</keyword>
<sequence length="616" mass="69423">MFRLLLLLFCLGSATAADKPNILWIVSEDNDYHWLGCYGNKEAVTPNLDRLAGNGILFTHAYSNAPVCAVARSTILNGAYAVTQGTQHMRSRHEIPKRFKPYVSYLKEAGYYCSNNSKTDYNFKGNDKAIWDESSNKAHYKNRPEGKPFFAIFNLGISHESSLFANSIKKNRKRGLIPQTPRISPDKVIVPPYLPDLPEIRNDLAIYHDNITALDTQVGAILAELKKRGLADDTIVFYYGDHGGILPRGKRYLKDTGVRIPMLVHVPEKWKTLSPFKPGQKVDEPVSFVDLAPTVLSLIDHKKPEQMQGRAFLGNERTEPDKDDVVFLFADRFDEIYGMRRGLTDGRWKYIRRFTPNLAAAPYSYYQFGQAGWTAWQKAWKNGKLTGRFKEIWEPNQPVEELFDTRSDPWEVNNLANNPAYGEQLTAMRARLKSTMVQVRDTGIIPEPMFAELSPTTPINQYMQTREDNLPVLADIAFAASSRDPKKLDDFIAWTTSPDPVTRYWAAHGCLVLGKTAAPAEEALTKLIADEHSAIRVAAAQALVAIGKDQEGRSALLGELDKNINEYSQQNVINALTSLNALDDIPQEWVDATLKNKKAGQYVQRLAQRLQASRKK</sequence>
<dbReference type="CDD" id="cd16027">
    <property type="entry name" value="SGSH"/>
    <property type="match status" value="1"/>
</dbReference>
<evidence type="ECO:0000259" key="2">
    <source>
        <dbReference type="Pfam" id="PF00884"/>
    </source>
</evidence>
<dbReference type="InterPro" id="IPR052701">
    <property type="entry name" value="GAG_Ulvan_Degrading_Sulfatases"/>
</dbReference>
<dbReference type="InterPro" id="IPR011989">
    <property type="entry name" value="ARM-like"/>
</dbReference>
<evidence type="ECO:0000313" key="3">
    <source>
        <dbReference type="EMBL" id="BDS06870.1"/>
    </source>
</evidence>